<name>A0A2S2PRR1_SCHGA</name>
<keyword evidence="2 5" id="KW-0812">Transmembrane</keyword>
<feature type="transmembrane region" description="Helical" evidence="5">
    <location>
        <begin position="42"/>
        <end position="63"/>
    </location>
</feature>
<keyword evidence="4 5" id="KW-0472">Membrane</keyword>
<gene>
    <name evidence="7" type="primary">Slc36a4_4</name>
    <name evidence="7" type="ORF">g.166065</name>
</gene>
<feature type="transmembrane region" description="Helical" evidence="5">
    <location>
        <begin position="358"/>
        <end position="376"/>
    </location>
</feature>
<feature type="transmembrane region" description="Helical" evidence="5">
    <location>
        <begin position="388"/>
        <end position="409"/>
    </location>
</feature>
<feature type="transmembrane region" description="Helical" evidence="5">
    <location>
        <begin position="316"/>
        <end position="337"/>
    </location>
</feature>
<organism evidence="7">
    <name type="scientific">Schizaphis graminum</name>
    <name type="common">Green bug aphid</name>
    <dbReference type="NCBI Taxonomy" id="13262"/>
    <lineage>
        <taxon>Eukaryota</taxon>
        <taxon>Metazoa</taxon>
        <taxon>Ecdysozoa</taxon>
        <taxon>Arthropoda</taxon>
        <taxon>Hexapoda</taxon>
        <taxon>Insecta</taxon>
        <taxon>Pterygota</taxon>
        <taxon>Neoptera</taxon>
        <taxon>Paraneoptera</taxon>
        <taxon>Hemiptera</taxon>
        <taxon>Sternorrhyncha</taxon>
        <taxon>Aphidomorpha</taxon>
        <taxon>Aphidoidea</taxon>
        <taxon>Aphididae</taxon>
        <taxon>Aphidini</taxon>
        <taxon>Schizaphis</taxon>
    </lineage>
</organism>
<evidence type="ECO:0000313" key="7">
    <source>
        <dbReference type="EMBL" id="MBY32057.1"/>
    </source>
</evidence>
<dbReference type="GO" id="GO:0015179">
    <property type="term" value="F:L-amino acid transmembrane transporter activity"/>
    <property type="evidence" value="ECO:0007669"/>
    <property type="project" value="TreeGrafter"/>
</dbReference>
<comment type="subcellular location">
    <subcellularLocation>
        <location evidence="1">Membrane</location>
        <topology evidence="1">Multi-pass membrane protein</topology>
    </subcellularLocation>
</comment>
<dbReference type="GO" id="GO:0005774">
    <property type="term" value="C:vacuolar membrane"/>
    <property type="evidence" value="ECO:0007669"/>
    <property type="project" value="TreeGrafter"/>
</dbReference>
<feature type="transmembrane region" description="Helical" evidence="5">
    <location>
        <begin position="138"/>
        <end position="157"/>
    </location>
</feature>
<feature type="transmembrane region" description="Helical" evidence="5">
    <location>
        <begin position="169"/>
        <end position="190"/>
    </location>
</feature>
<dbReference type="Pfam" id="PF01490">
    <property type="entry name" value="Aa_trans"/>
    <property type="match status" value="1"/>
</dbReference>
<dbReference type="PANTHER" id="PTHR22950:SF349">
    <property type="entry name" value="AMINO ACID TRANSPORTER TRANSMEMBRANE DOMAIN-CONTAINING PROTEIN"/>
    <property type="match status" value="1"/>
</dbReference>
<accession>A0A2S2PRR1</accession>
<dbReference type="InterPro" id="IPR013057">
    <property type="entry name" value="AA_transpt_TM"/>
</dbReference>
<feature type="transmembrane region" description="Helical" evidence="5">
    <location>
        <begin position="421"/>
        <end position="440"/>
    </location>
</feature>
<keyword evidence="3 5" id="KW-1133">Transmembrane helix</keyword>
<evidence type="ECO:0000259" key="6">
    <source>
        <dbReference type="Pfam" id="PF01490"/>
    </source>
</evidence>
<feature type="domain" description="Amino acid transporter transmembrane" evidence="6">
    <location>
        <begin position="43"/>
        <end position="440"/>
    </location>
</feature>
<feature type="transmembrane region" description="Helical" evidence="5">
    <location>
        <begin position="273"/>
        <end position="296"/>
    </location>
</feature>
<proteinExistence type="predicted"/>
<dbReference type="AlphaFoldDB" id="A0A2S2PRR1"/>
<dbReference type="EMBL" id="GGMR01019438">
    <property type="protein sequence ID" value="MBY32057.1"/>
    <property type="molecule type" value="Transcribed_RNA"/>
</dbReference>
<evidence type="ECO:0000256" key="4">
    <source>
        <dbReference type="ARBA" id="ARBA00023136"/>
    </source>
</evidence>
<protein>
    <submittedName>
        <fullName evidence="7">Proton-coupled amino acid transporter 4</fullName>
    </submittedName>
</protein>
<evidence type="ECO:0000256" key="2">
    <source>
        <dbReference type="ARBA" id="ARBA00022692"/>
    </source>
</evidence>
<feature type="transmembrane region" description="Helical" evidence="5">
    <location>
        <begin position="239"/>
        <end position="261"/>
    </location>
</feature>
<dbReference type="PANTHER" id="PTHR22950">
    <property type="entry name" value="AMINO ACID TRANSPORTER"/>
    <property type="match status" value="1"/>
</dbReference>
<evidence type="ECO:0000256" key="3">
    <source>
        <dbReference type="ARBA" id="ARBA00022989"/>
    </source>
</evidence>
<feature type="transmembrane region" description="Helical" evidence="5">
    <location>
        <begin position="69"/>
        <end position="89"/>
    </location>
</feature>
<evidence type="ECO:0000256" key="1">
    <source>
        <dbReference type="ARBA" id="ARBA00004141"/>
    </source>
</evidence>
<feature type="transmembrane region" description="Helical" evidence="5">
    <location>
        <begin position="197"/>
        <end position="219"/>
    </location>
</feature>
<reference evidence="7" key="1">
    <citation type="submission" date="2018-04" db="EMBL/GenBank/DDBJ databases">
        <title>Transcriptome of Schizaphis graminum biotype I.</title>
        <authorList>
            <person name="Scully E.D."/>
            <person name="Geib S.M."/>
            <person name="Palmer N.A."/>
            <person name="Koch K."/>
            <person name="Bradshaw J."/>
            <person name="Heng-Moss T."/>
            <person name="Sarath G."/>
        </authorList>
    </citation>
    <scope>NUCLEOTIDE SEQUENCE</scope>
</reference>
<sequence>METEKLNEKENKTNGDSQLTMVEMGEVNHCSRPSTSGENKRSGYLVTLMHFIKGNIGCGMLAMGEAFKFGGLYLTLCILLYVWLISVYNMHVLTTLSKKVQNRLQTKRAPSFGDTVENAFKMSDKWIFQSISNNIRKVVFCNILITQLGLCSVYILFISTSLQKLLLQYSYEINIQTVLLFTMPLIMVCASLRKLRFIAPLSTLANFALITGVITIMYYSCSGSSAENVRYSYAKWSELPTMFGIIMFSFEGIGLVLPLFAEIDDDKKFTSCFGVLNFGMVAVMMLNVPLGMTGYAKWGEDVKSSLTLNLPHDHELTQFVIIMMILGIACSYALQFYPAAVIVYSDLEKIYGPFNHPAIWDYSIRICICLVTYLAASTVPHLDLFMSLVGSVTCVALTMIFPALSNLAFRTKDKGSFFSSFLDMVTILTAVIGSVTGIYANTTAIYEAFSQNHSNG</sequence>
<evidence type="ECO:0000256" key="5">
    <source>
        <dbReference type="SAM" id="Phobius"/>
    </source>
</evidence>